<keyword evidence="1" id="KW-0732">Signal</keyword>
<dbReference type="EMBL" id="DRLF01000368">
    <property type="protein sequence ID" value="HEC07310.1"/>
    <property type="molecule type" value="Genomic_DNA"/>
</dbReference>
<feature type="non-terminal residue" evidence="2">
    <location>
        <position position="517"/>
    </location>
</feature>
<proteinExistence type="predicted"/>
<accession>A0A831WC83</accession>
<dbReference type="InterPro" id="IPR013431">
    <property type="entry name" value="Delta_60_rpt"/>
</dbReference>
<dbReference type="PANTHER" id="PTHR31778:SF2">
    <property type="entry name" value="BUD SITE SELECTION PROTEIN RAX2"/>
    <property type="match status" value="1"/>
</dbReference>
<dbReference type="GO" id="GO:0005935">
    <property type="term" value="C:cellular bud neck"/>
    <property type="evidence" value="ECO:0007669"/>
    <property type="project" value="TreeGrafter"/>
</dbReference>
<sequence length="517" mass="54559">MKLPTRLSGLLMILLMSVNSMLFAAYGAVTDLPKIQLNKGGSIKAIVELSDGSLVIGGRFTQINGKEQTGLARIKADGTLDEDWNAGIRGGNLPGVDALALAGDNLYLGGSFYEVGGESRRGIARIDIATAKVDTSWNPFQDGDDYSTSIFSLVLTANGEQLFLGGYFNRLGGIDISAVAKVSTLTGDVDADWNPGLKQYDRVYTLLLSGDDLYFGGQLREVAGIARQGIARVSAAGTGALDESWDPKIDGNWVHSLALSKAGDKLYMGGDFYSIDGTTRYGLARVNTSDAALDSWDPAPRNASLGQGDIRTLFLDDDGLYVGGSFSTIGGQDRNGIALLSTTDATAGAWNPDAGHSSDSRYVYVYSLLLSADGSKIHVGGTFFSMGGMDAMAFASVDKSSGNPVPGLIDLLIGNPGEINAIATVGDNLYFAGDFVRVNGKPLHYLGKWDIANQKLVDWDAGFDDRVLTIAADANSVYAGGYFNRVGGLERDHLAKLNASDASVEATWDPGADSTVS</sequence>
<organism evidence="2">
    <name type="scientific">Thiolapillus brandeum</name>
    <dbReference type="NCBI Taxonomy" id="1076588"/>
    <lineage>
        <taxon>Bacteria</taxon>
        <taxon>Pseudomonadati</taxon>
        <taxon>Pseudomonadota</taxon>
        <taxon>Gammaproteobacteria</taxon>
        <taxon>Chromatiales</taxon>
        <taxon>Sedimenticolaceae</taxon>
        <taxon>Thiolapillus</taxon>
    </lineage>
</organism>
<protein>
    <submittedName>
        <fullName evidence="2">Uncharacterized protein</fullName>
    </submittedName>
</protein>
<reference evidence="2" key="1">
    <citation type="journal article" date="2020" name="mSystems">
        <title>Genome- and Community-Level Interaction Insights into Carbon Utilization and Element Cycling Functions of Hydrothermarchaeota in Hydrothermal Sediment.</title>
        <authorList>
            <person name="Zhou Z."/>
            <person name="Liu Y."/>
            <person name="Xu W."/>
            <person name="Pan J."/>
            <person name="Luo Z.H."/>
            <person name="Li M."/>
        </authorList>
    </citation>
    <scope>NUCLEOTIDE SEQUENCE [LARGE SCALE GENOMIC DNA]</scope>
    <source>
        <strain evidence="2">HyVt-458</strain>
    </source>
</reference>
<name>A0A831WC83_9GAMM</name>
<dbReference type="PANTHER" id="PTHR31778">
    <property type="entry name" value="BUD SITE SELECTION PROTEIN RAX2"/>
    <property type="match status" value="1"/>
</dbReference>
<dbReference type="Pfam" id="PF17164">
    <property type="entry name" value="DUF5122"/>
    <property type="match status" value="3"/>
</dbReference>
<dbReference type="Proteomes" id="UP000886339">
    <property type="component" value="Unassembled WGS sequence"/>
</dbReference>
<dbReference type="AlphaFoldDB" id="A0A831WC83"/>
<dbReference type="GO" id="GO:1902929">
    <property type="term" value="C:plasma membrane of growing cell tip"/>
    <property type="evidence" value="ECO:0007669"/>
    <property type="project" value="TreeGrafter"/>
</dbReference>
<evidence type="ECO:0000256" key="1">
    <source>
        <dbReference type="SAM" id="SignalP"/>
    </source>
</evidence>
<feature type="signal peptide" evidence="1">
    <location>
        <begin position="1"/>
        <end position="24"/>
    </location>
</feature>
<feature type="chain" id="PRO_5032966118" evidence="1">
    <location>
        <begin position="25"/>
        <end position="517"/>
    </location>
</feature>
<comment type="caution">
    <text evidence="2">The sequence shown here is derived from an EMBL/GenBank/DDBJ whole genome shotgun (WGS) entry which is preliminary data.</text>
</comment>
<gene>
    <name evidence="2" type="ORF">ENJ12_10680</name>
</gene>
<evidence type="ECO:0000313" key="2">
    <source>
        <dbReference type="EMBL" id="HEC07310.1"/>
    </source>
</evidence>